<proteinExistence type="predicted"/>
<reference evidence="1 2" key="1">
    <citation type="journal article" date="2018" name="Front. Microbiol.">
        <title>Hydrolytic Capabilities as a Key to Environmental Success: Chitinolytic and Cellulolytic Acidobacteria From Acidic Sub-arctic Soils and Boreal Peatlands.</title>
        <authorList>
            <person name="Belova S.E."/>
            <person name="Ravin N.V."/>
            <person name="Pankratov T.A."/>
            <person name="Rakitin A.L."/>
            <person name="Ivanova A.A."/>
            <person name="Beletsky A.V."/>
            <person name="Mardanov A.V."/>
            <person name="Sinninghe Damste J.S."/>
            <person name="Dedysh S.N."/>
        </authorList>
    </citation>
    <scope>NUCLEOTIDE SEQUENCE [LARGE SCALE GENOMIC DNA]</scope>
    <source>
        <strain evidence="1 2">SBC82</strain>
    </source>
</reference>
<sequence length="39" mass="4166">MLSTVILVGLLLGLGVWMFYSAGNGRLVDQHPQAIVPAK</sequence>
<dbReference type="Proteomes" id="UP000253606">
    <property type="component" value="Chromosome"/>
</dbReference>
<dbReference type="AlphaFoldDB" id="A0A2Z5G1P9"/>
<dbReference type="EMBL" id="CP030840">
    <property type="protein sequence ID" value="AXC12724.1"/>
    <property type="molecule type" value="Genomic_DNA"/>
</dbReference>
<accession>A0A2Z5G1P9</accession>
<organism evidence="1 2">
    <name type="scientific">Acidisarcina polymorpha</name>
    <dbReference type="NCBI Taxonomy" id="2211140"/>
    <lineage>
        <taxon>Bacteria</taxon>
        <taxon>Pseudomonadati</taxon>
        <taxon>Acidobacteriota</taxon>
        <taxon>Terriglobia</taxon>
        <taxon>Terriglobales</taxon>
        <taxon>Acidobacteriaceae</taxon>
        <taxon>Acidisarcina</taxon>
    </lineage>
</organism>
<name>A0A2Z5G1P9_9BACT</name>
<evidence type="ECO:0000313" key="1">
    <source>
        <dbReference type="EMBL" id="AXC12724.1"/>
    </source>
</evidence>
<evidence type="ECO:0000313" key="2">
    <source>
        <dbReference type="Proteomes" id="UP000253606"/>
    </source>
</evidence>
<keyword evidence="2" id="KW-1185">Reference proteome</keyword>
<dbReference type="KEGG" id="abas:ACPOL_3437"/>
<gene>
    <name evidence="1" type="ORF">ACPOL_3437</name>
</gene>
<protein>
    <submittedName>
        <fullName evidence="1">Uncharacterized protein</fullName>
    </submittedName>
</protein>